<evidence type="ECO:0000259" key="2">
    <source>
        <dbReference type="Pfam" id="PF14062"/>
    </source>
</evidence>
<gene>
    <name evidence="3" type="ORF">MB27_25230</name>
</gene>
<dbReference type="Pfam" id="PF14062">
    <property type="entry name" value="DUF4253"/>
    <property type="match status" value="1"/>
</dbReference>
<reference evidence="3 4" key="1">
    <citation type="submission" date="2014-10" db="EMBL/GenBank/DDBJ databases">
        <title>Draft genome sequence of Actinoplanes utahensis NRRL 12052.</title>
        <authorList>
            <person name="Velasco-Bucheli B."/>
            <person name="del Cerro C."/>
            <person name="Hormigo D."/>
            <person name="Garcia J.L."/>
            <person name="Acebal C."/>
            <person name="Arroyo M."/>
            <person name="de la Mata I."/>
        </authorList>
    </citation>
    <scope>NUCLEOTIDE SEQUENCE [LARGE SCALE GENOMIC DNA]</scope>
    <source>
        <strain evidence="3 4">NRRL 12052</strain>
    </source>
</reference>
<dbReference type="RefSeq" id="WP_043528299.1">
    <property type="nucleotide sequence ID" value="NZ_BAABKU010000002.1"/>
</dbReference>
<protein>
    <recommendedName>
        <fullName evidence="2">DUF4253 domain-containing protein</fullName>
    </recommendedName>
</protein>
<evidence type="ECO:0000313" key="4">
    <source>
        <dbReference type="Proteomes" id="UP000054537"/>
    </source>
</evidence>
<proteinExistence type="predicted"/>
<dbReference type="EMBL" id="JRTT01000032">
    <property type="protein sequence ID" value="KHD75076.1"/>
    <property type="molecule type" value="Genomic_DNA"/>
</dbReference>
<dbReference type="eggNOG" id="ENOG5032XD0">
    <property type="taxonomic scope" value="Bacteria"/>
</dbReference>
<dbReference type="InterPro" id="IPR025349">
    <property type="entry name" value="DUF4253"/>
</dbReference>
<accession>A0A0A6UI00</accession>
<dbReference type="OrthoDB" id="7839592at2"/>
<dbReference type="AlphaFoldDB" id="A0A0A6UI00"/>
<feature type="region of interest" description="Disordered" evidence="1">
    <location>
        <begin position="1"/>
        <end position="20"/>
    </location>
</feature>
<evidence type="ECO:0000313" key="3">
    <source>
        <dbReference type="EMBL" id="KHD75076.1"/>
    </source>
</evidence>
<organism evidence="3 4">
    <name type="scientific">Actinoplanes utahensis</name>
    <dbReference type="NCBI Taxonomy" id="1869"/>
    <lineage>
        <taxon>Bacteria</taxon>
        <taxon>Bacillati</taxon>
        <taxon>Actinomycetota</taxon>
        <taxon>Actinomycetes</taxon>
        <taxon>Micromonosporales</taxon>
        <taxon>Micromonosporaceae</taxon>
        <taxon>Actinoplanes</taxon>
    </lineage>
</organism>
<feature type="domain" description="DUF4253" evidence="2">
    <location>
        <begin position="138"/>
        <end position="246"/>
    </location>
</feature>
<keyword evidence="4" id="KW-1185">Reference proteome</keyword>
<comment type="caution">
    <text evidence="3">The sequence shown here is derived from an EMBL/GenBank/DDBJ whole genome shotgun (WGS) entry which is preliminary data.</text>
</comment>
<sequence length="246" mass="26447">MTRLTGTAPHLSTDPTGSSWQPVQDLLWISDATPRQGWWRALRAQHARTGLWPLLLGSLSDSDPGRPWSEDGDLDPCLIRTGPGDHDPGAVLAAWWKGVEQEEWPGLAPGGEPATDPDADADETADMILDLGVLTLPRLGLVPAARGADALAAAGWTGPMNHENDTAKISCVLRSWEERFGARVVAVGFDTLYVSVAAPPTGEEHARAVAAEHLAFCPDNIWQGAGSMDAYVEQILGAPGWTFWWD</sequence>
<dbReference type="Proteomes" id="UP000054537">
    <property type="component" value="Unassembled WGS sequence"/>
</dbReference>
<evidence type="ECO:0000256" key="1">
    <source>
        <dbReference type="SAM" id="MobiDB-lite"/>
    </source>
</evidence>
<name>A0A0A6UI00_ACTUT</name>
<dbReference type="STRING" id="1869.MB27_25230"/>